<dbReference type="GO" id="GO:0005085">
    <property type="term" value="F:guanyl-nucleotide exchange factor activity"/>
    <property type="evidence" value="ECO:0007669"/>
    <property type="project" value="TreeGrafter"/>
</dbReference>
<dbReference type="PANTHER" id="PTHR22829">
    <property type="entry name" value="DEP DOMAIN PROTEIN"/>
    <property type="match status" value="1"/>
</dbReference>
<feature type="non-terminal residue" evidence="1">
    <location>
        <position position="1"/>
    </location>
</feature>
<dbReference type="InterPro" id="IPR051832">
    <property type="entry name" value="mTOR-Rac_regulators"/>
</dbReference>
<sequence length="260" mass="28919">DCQMQEEAVVLGVGLCNNGFMHHGSKAEAAGLSAGQCILKVNCSSIASEGALGVLKHFQAFQSILEALAADDIAFMQNCRWLMAMSIAIMITSHYDLCNIFNTKLESIDQRITCYQQKEKWAMLEDICMTLSELDSVTFSFKQLDENCVANTNVFYHIQGSQQALKVVFYLNGYHFSKLPSHQKNRASLQPHTVLFTKLENVEGFPPPGRQAAEDLQQQINAQSLENVQQYYHKLRCVLGPTSGAGFRKPPQQMAGRCSA</sequence>
<dbReference type="GO" id="GO:0005096">
    <property type="term" value="F:GTPase activator activity"/>
    <property type="evidence" value="ECO:0007669"/>
    <property type="project" value="TreeGrafter"/>
</dbReference>
<evidence type="ECO:0000313" key="2">
    <source>
        <dbReference type="Proteomes" id="UP001166674"/>
    </source>
</evidence>
<dbReference type="GO" id="GO:0023051">
    <property type="term" value="P:regulation of signaling"/>
    <property type="evidence" value="ECO:0007669"/>
    <property type="project" value="TreeGrafter"/>
</dbReference>
<comment type="caution">
    <text evidence="1">The sequence shown here is derived from an EMBL/GenBank/DDBJ whole genome shotgun (WGS) entry which is preliminary data.</text>
</comment>
<protein>
    <submittedName>
        <fullName evidence="1">Phosphatidylinositol 3,4,5-trisphosphate-dependent Rac exchanger 1 protein</fullName>
    </submittedName>
</protein>
<dbReference type="GO" id="GO:0007186">
    <property type="term" value="P:G protein-coupled receptor signaling pathway"/>
    <property type="evidence" value="ECO:0007669"/>
    <property type="project" value="TreeGrafter"/>
</dbReference>
<organism evidence="1 2">
    <name type="scientific">Sciurus carolinensis</name>
    <name type="common">Eastern gray squirrel</name>
    <dbReference type="NCBI Taxonomy" id="30640"/>
    <lineage>
        <taxon>Eukaryota</taxon>
        <taxon>Metazoa</taxon>
        <taxon>Chordata</taxon>
        <taxon>Craniata</taxon>
        <taxon>Vertebrata</taxon>
        <taxon>Euteleostomi</taxon>
        <taxon>Mammalia</taxon>
        <taxon>Eutheria</taxon>
        <taxon>Euarchontoglires</taxon>
        <taxon>Glires</taxon>
        <taxon>Rodentia</taxon>
        <taxon>Sciuromorpha</taxon>
        <taxon>Sciuridae</taxon>
        <taxon>Sciurinae</taxon>
        <taxon>Sciurini</taxon>
        <taxon>Sciurus</taxon>
    </lineage>
</organism>
<keyword evidence="2" id="KW-1185">Reference proteome</keyword>
<dbReference type="PANTHER" id="PTHR22829:SF6">
    <property type="entry name" value="PHOSPHATIDYLINOSITOL 3,4,5-TRISPHOSPHATE-DEPENDENT RAC EXCHANGER 1 PROTEIN"/>
    <property type="match status" value="1"/>
</dbReference>
<gene>
    <name evidence="1" type="ORF">SUZIE_109835</name>
</gene>
<proteinExistence type="predicted"/>
<dbReference type="EMBL" id="JAATJV010153149">
    <property type="protein sequence ID" value="MBZ3870817.1"/>
    <property type="molecule type" value="Genomic_DNA"/>
</dbReference>
<dbReference type="Proteomes" id="UP001166674">
    <property type="component" value="Unassembled WGS sequence"/>
</dbReference>
<evidence type="ECO:0000313" key="1">
    <source>
        <dbReference type="EMBL" id="MBZ3870817.1"/>
    </source>
</evidence>
<name>A0AA41MF42_SCICA</name>
<dbReference type="GO" id="GO:0005886">
    <property type="term" value="C:plasma membrane"/>
    <property type="evidence" value="ECO:0007669"/>
    <property type="project" value="TreeGrafter"/>
</dbReference>
<dbReference type="AlphaFoldDB" id="A0AA41MF42"/>
<accession>A0AA41MF42</accession>
<reference evidence="1" key="1">
    <citation type="submission" date="2020-03" db="EMBL/GenBank/DDBJ databases">
        <title>Studies in the Genomics of Life Span.</title>
        <authorList>
            <person name="Glass D."/>
        </authorList>
    </citation>
    <scope>NUCLEOTIDE SEQUENCE</scope>
    <source>
        <strain evidence="1">SUZIE</strain>
        <tissue evidence="1">Muscle</tissue>
    </source>
</reference>